<reference evidence="2" key="1">
    <citation type="submission" date="2022-11" db="UniProtKB">
        <authorList>
            <consortium name="WormBaseParasite"/>
        </authorList>
    </citation>
    <scope>IDENTIFICATION</scope>
</reference>
<name>A0A914R050_9BILA</name>
<protein>
    <submittedName>
        <fullName evidence="2">Uncharacterized protein</fullName>
    </submittedName>
</protein>
<accession>A0A914R050</accession>
<sequence>MKGATVTLPVYGPSRVIYDSIADDEIAEEEAKKSIDSNEDRVFALEEENRGFRIALNDMKCRLTDVERKLEDFVSGRVVIPSQTAETSDEIQVLRANIQASTEIPQNVVSVPRVVAPAEIEDAPSWQWITEATARELCRKHPDRTGFIRSVFTNLFTDLQAFQLDLPGDRKAEFERICLCMLNPSSDSDIKNVEDLIDDEIKYQ</sequence>
<keyword evidence="1" id="KW-1185">Reference proteome</keyword>
<organism evidence="1 2">
    <name type="scientific">Panagrolaimus davidi</name>
    <dbReference type="NCBI Taxonomy" id="227884"/>
    <lineage>
        <taxon>Eukaryota</taxon>
        <taxon>Metazoa</taxon>
        <taxon>Ecdysozoa</taxon>
        <taxon>Nematoda</taxon>
        <taxon>Chromadorea</taxon>
        <taxon>Rhabditida</taxon>
        <taxon>Tylenchina</taxon>
        <taxon>Panagrolaimomorpha</taxon>
        <taxon>Panagrolaimoidea</taxon>
        <taxon>Panagrolaimidae</taxon>
        <taxon>Panagrolaimus</taxon>
    </lineage>
</organism>
<dbReference type="WBParaSite" id="PDA_v2.g9805.t1">
    <property type="protein sequence ID" value="PDA_v2.g9805.t1"/>
    <property type="gene ID" value="PDA_v2.g9805"/>
</dbReference>
<proteinExistence type="predicted"/>
<evidence type="ECO:0000313" key="1">
    <source>
        <dbReference type="Proteomes" id="UP000887578"/>
    </source>
</evidence>
<dbReference type="Proteomes" id="UP000887578">
    <property type="component" value="Unplaced"/>
</dbReference>
<evidence type="ECO:0000313" key="2">
    <source>
        <dbReference type="WBParaSite" id="PDA_v2.g9805.t1"/>
    </source>
</evidence>
<dbReference type="AlphaFoldDB" id="A0A914R050"/>